<comment type="caution">
    <text evidence="1">The sequence shown here is derived from an EMBL/GenBank/DDBJ whole genome shotgun (WGS) entry which is preliminary data.</text>
</comment>
<reference evidence="1 2" key="1">
    <citation type="submission" date="2016-01" db="EMBL/GenBank/DDBJ databases">
        <title>Genome Sequences of Twelve Sporeforming Bacillus Species Isolated from Foods.</title>
        <authorList>
            <person name="Berendsen E.M."/>
            <person name="Wells-Bennik M.H."/>
            <person name="Krawcyk A.O."/>
            <person name="De Jong A."/>
            <person name="Holsappel S."/>
            <person name="Eijlander R.T."/>
            <person name="Kuipers O.P."/>
        </authorList>
    </citation>
    <scope>NUCLEOTIDE SEQUENCE [LARGE SCALE GENOMIC DNA]</scope>
    <source>
        <strain evidence="1 2">B4102</strain>
    </source>
</reference>
<dbReference type="AlphaFoldDB" id="A0A150LFC8"/>
<dbReference type="EMBL" id="LQYN01000010">
    <property type="protein sequence ID" value="KYD11047.1"/>
    <property type="molecule type" value="Genomic_DNA"/>
</dbReference>
<keyword evidence="2" id="KW-1185">Reference proteome</keyword>
<proteinExistence type="predicted"/>
<sequence>MDYLLSTFHDFISFFPFWVQIDNNIPNRVIQVDICIQFV</sequence>
<gene>
    <name evidence="1" type="ORF">B4102_0107</name>
</gene>
<evidence type="ECO:0000313" key="2">
    <source>
        <dbReference type="Proteomes" id="UP000075666"/>
    </source>
</evidence>
<organism evidence="1 2">
    <name type="scientific">Heyndrickxia sporothermodurans</name>
    <dbReference type="NCBI Taxonomy" id="46224"/>
    <lineage>
        <taxon>Bacteria</taxon>
        <taxon>Bacillati</taxon>
        <taxon>Bacillota</taxon>
        <taxon>Bacilli</taxon>
        <taxon>Bacillales</taxon>
        <taxon>Bacillaceae</taxon>
        <taxon>Heyndrickxia</taxon>
    </lineage>
</organism>
<name>A0A150LFC8_9BACI</name>
<dbReference type="Proteomes" id="UP000075666">
    <property type="component" value="Unassembled WGS sequence"/>
</dbReference>
<evidence type="ECO:0000313" key="1">
    <source>
        <dbReference type="EMBL" id="KYD11047.1"/>
    </source>
</evidence>
<accession>A0A150LFC8</accession>
<protein>
    <submittedName>
        <fullName evidence="1">Uncharacterized protein</fullName>
    </submittedName>
</protein>